<dbReference type="RefSeq" id="WP_379948757.1">
    <property type="nucleotide sequence ID" value="NZ_JBHMAF010000032.1"/>
</dbReference>
<accession>A0ABV5WD89</accession>
<organism evidence="2 3">
    <name type="scientific">Ectobacillus funiculus</name>
    <dbReference type="NCBI Taxonomy" id="137993"/>
    <lineage>
        <taxon>Bacteria</taxon>
        <taxon>Bacillati</taxon>
        <taxon>Bacillota</taxon>
        <taxon>Bacilli</taxon>
        <taxon>Bacillales</taxon>
        <taxon>Bacillaceae</taxon>
        <taxon>Ectobacillus</taxon>
    </lineage>
</organism>
<feature type="domain" description="PucR C-terminal helix-turn-helix" evidence="1">
    <location>
        <begin position="26"/>
        <end position="73"/>
    </location>
</feature>
<keyword evidence="3" id="KW-1185">Reference proteome</keyword>
<proteinExistence type="predicted"/>
<evidence type="ECO:0000313" key="3">
    <source>
        <dbReference type="Proteomes" id="UP001589609"/>
    </source>
</evidence>
<reference evidence="2 3" key="1">
    <citation type="submission" date="2024-09" db="EMBL/GenBank/DDBJ databases">
        <authorList>
            <person name="Sun Q."/>
            <person name="Mori K."/>
        </authorList>
    </citation>
    <scope>NUCLEOTIDE SEQUENCE [LARGE SCALE GENOMIC DNA]</scope>
    <source>
        <strain evidence="2 3">JCM 11201</strain>
    </source>
</reference>
<dbReference type="InterPro" id="IPR025736">
    <property type="entry name" value="PucR_C-HTH_dom"/>
</dbReference>
<name>A0ABV5WD89_9BACI</name>
<comment type="caution">
    <text evidence="2">The sequence shown here is derived from an EMBL/GenBank/DDBJ whole genome shotgun (WGS) entry which is preliminary data.</text>
</comment>
<dbReference type="Gene3D" id="1.10.10.2840">
    <property type="entry name" value="PucR C-terminal helix-turn-helix domain"/>
    <property type="match status" value="1"/>
</dbReference>
<evidence type="ECO:0000259" key="1">
    <source>
        <dbReference type="Pfam" id="PF13556"/>
    </source>
</evidence>
<evidence type="ECO:0000313" key="2">
    <source>
        <dbReference type="EMBL" id="MFB9758413.1"/>
    </source>
</evidence>
<dbReference type="Pfam" id="PF13556">
    <property type="entry name" value="HTH_30"/>
    <property type="match status" value="1"/>
</dbReference>
<dbReference type="Proteomes" id="UP001589609">
    <property type="component" value="Unassembled WGS sequence"/>
</dbReference>
<dbReference type="EMBL" id="JBHMAF010000032">
    <property type="protein sequence ID" value="MFB9758413.1"/>
    <property type="molecule type" value="Genomic_DNA"/>
</dbReference>
<sequence length="78" mass="9035">MSATTPLSSPKGRARQSASFLYKIKIEENGDIKNGTNKLNIHRNTLNYRLERIQKLTGRNPKVLLELFELICSLIWYK</sequence>
<gene>
    <name evidence="2" type="ORF">ACFFMS_07750</name>
</gene>
<dbReference type="InterPro" id="IPR042070">
    <property type="entry name" value="PucR_C-HTH_sf"/>
</dbReference>
<protein>
    <submittedName>
        <fullName evidence="2">Helix-turn-helix domain-containing protein</fullName>
    </submittedName>
</protein>